<sequence>MRASPSTTPPARCCATASRCSASRHPSGCDVTAGVTSPAPLPRRRRAWPWVLGGIVLLVAGAAVAVDLLARGYAEDLIADRVADALDVPAGTPVEVDLGGGSILLQALGGSIDEVGIRVDALGLGPLSGDLAIDAEGVPIDPAQPTRALTASFTIPEAALQGISSELSGVPIDSVTLAEPEIVADGTVSVFGLSLPLGLGLTPGVADGAIAFTVTSIRIGDQQLDTAALTGDPVWGAIAGTVLQQRSVCIADRLPDALTLADADVVGGTLRVVLDGSGAPLADYDTKGTCPAS</sequence>
<dbReference type="EMBL" id="CP032630">
    <property type="protein sequence ID" value="AYF98778.1"/>
    <property type="molecule type" value="Genomic_DNA"/>
</dbReference>
<keyword evidence="1" id="KW-0812">Transmembrane</keyword>
<dbReference type="InterPro" id="IPR021373">
    <property type="entry name" value="DUF2993"/>
</dbReference>
<protein>
    <submittedName>
        <fullName evidence="2">DUF2993 domain-containing protein</fullName>
    </submittedName>
</protein>
<evidence type="ECO:0000313" key="2">
    <source>
        <dbReference type="EMBL" id="AYF98778.1"/>
    </source>
</evidence>
<name>A0A387BAP2_9MICO</name>
<dbReference type="KEGG" id="lyd:D7I47_11310"/>
<keyword evidence="1" id="KW-0472">Membrane</keyword>
<evidence type="ECO:0000313" key="3">
    <source>
        <dbReference type="Proteomes" id="UP000278886"/>
    </source>
</evidence>
<evidence type="ECO:0000256" key="1">
    <source>
        <dbReference type="SAM" id="Phobius"/>
    </source>
</evidence>
<keyword evidence="1" id="KW-1133">Transmembrane helix</keyword>
<accession>A0A387BAP2</accession>
<dbReference type="AlphaFoldDB" id="A0A387BAP2"/>
<reference evidence="3" key="1">
    <citation type="submission" date="2018-09" db="EMBL/GenBank/DDBJ databases">
        <title>Genome sequencing of strain 2DFWR-13.</title>
        <authorList>
            <person name="Heo J."/>
            <person name="Kim S.-J."/>
            <person name="Kwon S.-W."/>
        </authorList>
    </citation>
    <scope>NUCLEOTIDE SEQUENCE [LARGE SCALE GENOMIC DNA]</scope>
    <source>
        <strain evidence="3">2DFWR-13</strain>
    </source>
</reference>
<organism evidence="2 3">
    <name type="scientific">Protaetiibacter intestinalis</name>
    <dbReference type="NCBI Taxonomy" id="2419774"/>
    <lineage>
        <taxon>Bacteria</taxon>
        <taxon>Bacillati</taxon>
        <taxon>Actinomycetota</taxon>
        <taxon>Actinomycetes</taxon>
        <taxon>Micrococcales</taxon>
        <taxon>Microbacteriaceae</taxon>
        <taxon>Protaetiibacter</taxon>
    </lineage>
</organism>
<gene>
    <name evidence="2" type="ORF">D7I47_11310</name>
</gene>
<feature type="transmembrane region" description="Helical" evidence="1">
    <location>
        <begin position="47"/>
        <end position="70"/>
    </location>
</feature>
<dbReference type="Pfam" id="PF11209">
    <property type="entry name" value="LmeA"/>
    <property type="match status" value="1"/>
</dbReference>
<dbReference type="Proteomes" id="UP000278886">
    <property type="component" value="Chromosome"/>
</dbReference>
<proteinExistence type="predicted"/>
<keyword evidence="3" id="KW-1185">Reference proteome</keyword>